<dbReference type="GO" id="GO:0035371">
    <property type="term" value="C:microtubule plus-end"/>
    <property type="evidence" value="ECO:0007669"/>
    <property type="project" value="TreeGrafter"/>
</dbReference>
<dbReference type="PANTHER" id="PTHR22406:SF7">
    <property type="entry name" value="NASCENT POLYPEPTIDE-ASSOCIATED COMPLEX SUBUNIT ALPHA, MUSCLE-SPECIFIC FORM"/>
    <property type="match status" value="1"/>
</dbReference>
<keyword evidence="2" id="KW-0175">Coiled coil</keyword>
<sequence>MESSLDPHDELRRLQDKVRKLELQNEQLRSQQFSRNGFDLEVKPNILSSLSDLEYYKNRLDQSNHNWEDEFLKPDEVNWENCQNEEIWLYKPKNDNHLPKNTRVWIRQDVDNQNDYEMQSIRRLLIDRIEEIEQGTRKSFIDTRTFTRPKKRITRPSLEGMSERSILNRQVIETPWKKLMSKQITEMIDDISMNYDYTLPSLSNTHFNATLCKEDSNLNATFLKVASESKSVIVPHTSLNTTFVKLDEENSDLKSSDSDQSTNSRKTSDSCLNATFLKGTSSPVTTLNTTRTRQAGLNCTYSHSDNRGHAASCDSGADDDQLSSASDSSFSSTTRLMNAGDVQTIARLQEESLKQITSTPIRTNSRNGINLLRGEDSLSPIKQIIPEQQQGYLSDHSDHSSLDGRAKSSRSSVRSSPSSSPFGSTNALANECYQLPPVVRREGKGIQPTAVKSDTRKPEVATKLAGGGQRRVVSGLRPPTVRPGTASRPSTAGASNIPRPASRIPAPRVRSAYTAPQAAQKADWMDGCY</sequence>
<feature type="compositionally biased region" description="Low complexity" evidence="3">
    <location>
        <begin position="322"/>
        <end position="332"/>
    </location>
</feature>
<evidence type="ECO:0000256" key="2">
    <source>
        <dbReference type="ARBA" id="ARBA00023054"/>
    </source>
</evidence>
<protein>
    <submittedName>
        <fullName evidence="4">Uncharacterized protein</fullName>
    </submittedName>
</protein>
<evidence type="ECO:0000256" key="3">
    <source>
        <dbReference type="SAM" id="MobiDB-lite"/>
    </source>
</evidence>
<dbReference type="GO" id="GO:0031116">
    <property type="term" value="P:positive regulation of microtubule polymerization"/>
    <property type="evidence" value="ECO:0007669"/>
    <property type="project" value="TreeGrafter"/>
</dbReference>
<comment type="caution">
    <text evidence="4">The sequence shown here is derived from an EMBL/GenBank/DDBJ whole genome shotgun (WGS) entry which is preliminary data.</text>
</comment>
<dbReference type="GO" id="GO:0031122">
    <property type="term" value="P:cytoplasmic microtubule organization"/>
    <property type="evidence" value="ECO:0007669"/>
    <property type="project" value="TreeGrafter"/>
</dbReference>
<reference evidence="4 5" key="1">
    <citation type="submission" date="2024-03" db="EMBL/GenBank/DDBJ databases">
        <title>The genome assembly and annotation of the cricket Gryllus longicercus Weissman &amp; Gray.</title>
        <authorList>
            <person name="Szrajer S."/>
            <person name="Gray D."/>
            <person name="Ylla G."/>
        </authorList>
    </citation>
    <scope>NUCLEOTIDE SEQUENCE [LARGE SCALE GENOMIC DNA]</scope>
    <source>
        <strain evidence="4">DAG 2021-001</strain>
        <tissue evidence="4">Whole body minus gut</tissue>
    </source>
</reference>
<dbReference type="Proteomes" id="UP001378592">
    <property type="component" value="Unassembled WGS sequence"/>
</dbReference>
<dbReference type="InterPro" id="IPR026179">
    <property type="entry name" value="Slain"/>
</dbReference>
<keyword evidence="5" id="KW-1185">Reference proteome</keyword>
<feature type="region of interest" description="Disordered" evidence="3">
    <location>
        <begin position="308"/>
        <end position="334"/>
    </location>
</feature>
<comment type="similarity">
    <text evidence="1">Belongs to the SLAIN motif-containing family.</text>
</comment>
<accession>A0AAN9WIJ4</accession>
<evidence type="ECO:0000313" key="5">
    <source>
        <dbReference type="Proteomes" id="UP001378592"/>
    </source>
</evidence>
<organism evidence="4 5">
    <name type="scientific">Gryllus longicercus</name>
    <dbReference type="NCBI Taxonomy" id="2509291"/>
    <lineage>
        <taxon>Eukaryota</taxon>
        <taxon>Metazoa</taxon>
        <taxon>Ecdysozoa</taxon>
        <taxon>Arthropoda</taxon>
        <taxon>Hexapoda</taxon>
        <taxon>Insecta</taxon>
        <taxon>Pterygota</taxon>
        <taxon>Neoptera</taxon>
        <taxon>Polyneoptera</taxon>
        <taxon>Orthoptera</taxon>
        <taxon>Ensifera</taxon>
        <taxon>Gryllidea</taxon>
        <taxon>Grylloidea</taxon>
        <taxon>Gryllidae</taxon>
        <taxon>Gryllinae</taxon>
        <taxon>Gryllus</taxon>
    </lineage>
</organism>
<dbReference type="PANTHER" id="PTHR22406">
    <property type="entry name" value="NASCENT POLYPEPTIDE-ASSOCIATED COMPLEX SUBUNIT ALPHA, MUSCLE-SPECIFIC FORM"/>
    <property type="match status" value="1"/>
</dbReference>
<feature type="region of interest" description="Disordered" evidence="3">
    <location>
        <begin position="249"/>
        <end position="268"/>
    </location>
</feature>
<feature type="region of interest" description="Disordered" evidence="3">
    <location>
        <begin position="389"/>
        <end position="529"/>
    </location>
</feature>
<dbReference type="AlphaFoldDB" id="A0AAN9WIJ4"/>
<evidence type="ECO:0000256" key="1">
    <source>
        <dbReference type="ARBA" id="ARBA00006652"/>
    </source>
</evidence>
<dbReference type="EMBL" id="JAZDUA010000036">
    <property type="protein sequence ID" value="KAK7871623.1"/>
    <property type="molecule type" value="Genomic_DNA"/>
</dbReference>
<name>A0AAN9WIJ4_9ORTH</name>
<feature type="compositionally biased region" description="Basic and acidic residues" evidence="3">
    <location>
        <begin position="395"/>
        <end position="406"/>
    </location>
</feature>
<feature type="compositionally biased region" description="Low complexity" evidence="3">
    <location>
        <begin position="497"/>
        <end position="512"/>
    </location>
</feature>
<dbReference type="GO" id="GO:0007020">
    <property type="term" value="P:microtubule nucleation"/>
    <property type="evidence" value="ECO:0007669"/>
    <property type="project" value="TreeGrafter"/>
</dbReference>
<feature type="compositionally biased region" description="Polar residues" evidence="3">
    <location>
        <begin position="258"/>
        <end position="268"/>
    </location>
</feature>
<proteinExistence type="inferred from homology"/>
<evidence type="ECO:0000313" key="4">
    <source>
        <dbReference type="EMBL" id="KAK7871623.1"/>
    </source>
</evidence>
<feature type="compositionally biased region" description="Low complexity" evidence="3">
    <location>
        <begin position="409"/>
        <end position="421"/>
    </location>
</feature>
<gene>
    <name evidence="4" type="ORF">R5R35_001810</name>
</gene>